<dbReference type="InterPro" id="IPR002202">
    <property type="entry name" value="HMG_CoA_Rdtase"/>
</dbReference>
<dbReference type="InterPro" id="IPR009023">
    <property type="entry name" value="HMG_CoA_Rdtase_NAD(P)-bd_sf"/>
</dbReference>
<dbReference type="EMBL" id="ML742040">
    <property type="protein sequence ID" value="KAE8153384.1"/>
    <property type="molecule type" value="Genomic_DNA"/>
</dbReference>
<keyword evidence="4" id="KW-0444">Lipid biosynthesis</keyword>
<dbReference type="PANTHER" id="PTHR10572:SF24">
    <property type="entry name" value="3-HYDROXY-3-METHYLGLUTARYL-COENZYME A REDUCTASE"/>
    <property type="match status" value="1"/>
</dbReference>
<dbReference type="Gene3D" id="3.30.70.420">
    <property type="entry name" value="Hydroxymethylglutaryl-CoA reductase, class I/II, NAD/NADP-binding domain"/>
    <property type="match status" value="1"/>
</dbReference>
<dbReference type="PANTHER" id="PTHR10572">
    <property type="entry name" value="3-HYDROXY-3-METHYLGLUTARYL-COENZYME A REDUCTASE"/>
    <property type="match status" value="1"/>
</dbReference>
<evidence type="ECO:0000256" key="7">
    <source>
        <dbReference type="ARBA" id="ARBA00023166"/>
    </source>
</evidence>
<evidence type="ECO:0000256" key="1">
    <source>
        <dbReference type="ARBA" id="ARBA00007661"/>
    </source>
</evidence>
<dbReference type="PRINTS" id="PR00071">
    <property type="entry name" value="HMGCOARDTASE"/>
</dbReference>
<dbReference type="GO" id="GO:0008299">
    <property type="term" value="P:isoprenoid biosynthetic process"/>
    <property type="evidence" value="ECO:0007669"/>
    <property type="project" value="InterPro"/>
</dbReference>
<organism evidence="9 10">
    <name type="scientific">Aspergillus avenaceus</name>
    <dbReference type="NCBI Taxonomy" id="36643"/>
    <lineage>
        <taxon>Eukaryota</taxon>
        <taxon>Fungi</taxon>
        <taxon>Dikarya</taxon>
        <taxon>Ascomycota</taxon>
        <taxon>Pezizomycotina</taxon>
        <taxon>Eurotiomycetes</taxon>
        <taxon>Eurotiomycetidae</taxon>
        <taxon>Eurotiales</taxon>
        <taxon>Aspergillaceae</taxon>
        <taxon>Aspergillus</taxon>
        <taxon>Aspergillus subgen. Circumdati</taxon>
    </lineage>
</organism>
<dbReference type="PROSITE" id="PS00318">
    <property type="entry name" value="HMG_COA_REDUCTASE_2"/>
    <property type="match status" value="1"/>
</dbReference>
<keyword evidence="4" id="KW-0752">Steroid biosynthesis</keyword>
<sequence length="378" mass="40278">MQSKLDNVRGIIQHIQNNSFDPSKARVENLVGAVPVPVGLAGPLHVILPGSTENIYAPLATSEATLVASCSRGCKALSRSGGVHFHVLSEGMSRAAVLRFNSPNEAFQFARELPNIEGELARIAESTGRFVRLQKITPHIIGSELHVHFNYTCGDAAGQNMVTIATQAICAWLLESPWRAKFKLKDYMIEGQMASDKKPSWANVKEPRGIAVVSWASLSDTVCQDVLGLTTKKLYQGIRTLQEGGIRNGQHGSNVNTANMLAAIFIATGQDAGSVAEASWSQLTPDYDTESKVLKLSLYFPSLPVGVVGGGTSLDAQRDALNLLGCAEPGNGNKGRLAGLIASFALGLDISTVAALSNGTFARSHQQFARGPKETAKL</sequence>
<dbReference type="EC" id="1.1.1.34" evidence="2"/>
<dbReference type="SUPFAM" id="SSF55035">
    <property type="entry name" value="NAD-binding domain of HMG-CoA reductase"/>
    <property type="match status" value="1"/>
</dbReference>
<dbReference type="Proteomes" id="UP000325780">
    <property type="component" value="Unassembled WGS sequence"/>
</dbReference>
<dbReference type="OrthoDB" id="310654at2759"/>
<evidence type="ECO:0000256" key="3">
    <source>
        <dbReference type="ARBA" id="ARBA00022857"/>
    </source>
</evidence>
<dbReference type="InterPro" id="IPR004554">
    <property type="entry name" value="HMG_CoA_Rdtase_eu_arc"/>
</dbReference>
<evidence type="ECO:0000313" key="10">
    <source>
        <dbReference type="Proteomes" id="UP000325780"/>
    </source>
</evidence>
<dbReference type="SUPFAM" id="SSF56542">
    <property type="entry name" value="Substrate-binding domain of HMG-CoA reductase"/>
    <property type="match status" value="1"/>
</dbReference>
<keyword evidence="3" id="KW-0521">NADP</keyword>
<dbReference type="AlphaFoldDB" id="A0A5N6U480"/>
<dbReference type="Pfam" id="PF00368">
    <property type="entry name" value="HMG-CoA_red"/>
    <property type="match status" value="1"/>
</dbReference>
<dbReference type="InterPro" id="IPR023074">
    <property type="entry name" value="HMG_CoA_Rdtase_cat_sf"/>
</dbReference>
<reference evidence="9 10" key="1">
    <citation type="submission" date="2019-04" db="EMBL/GenBank/DDBJ databases">
        <title>Friends and foes A comparative genomics study of 23 Aspergillus species from section Flavi.</title>
        <authorList>
            <consortium name="DOE Joint Genome Institute"/>
            <person name="Kjaerbolling I."/>
            <person name="Vesth T."/>
            <person name="Frisvad J.C."/>
            <person name="Nybo J.L."/>
            <person name="Theobald S."/>
            <person name="Kildgaard S."/>
            <person name="Isbrandt T."/>
            <person name="Kuo A."/>
            <person name="Sato A."/>
            <person name="Lyhne E.K."/>
            <person name="Kogle M.E."/>
            <person name="Wiebenga A."/>
            <person name="Kun R.S."/>
            <person name="Lubbers R.J."/>
            <person name="Makela M.R."/>
            <person name="Barry K."/>
            <person name="Chovatia M."/>
            <person name="Clum A."/>
            <person name="Daum C."/>
            <person name="Haridas S."/>
            <person name="He G."/>
            <person name="LaButti K."/>
            <person name="Lipzen A."/>
            <person name="Mondo S."/>
            <person name="Riley R."/>
            <person name="Salamov A."/>
            <person name="Simmons B.A."/>
            <person name="Magnuson J.K."/>
            <person name="Henrissat B."/>
            <person name="Mortensen U.H."/>
            <person name="Larsen T.O."/>
            <person name="Devries R.P."/>
            <person name="Grigoriev I.V."/>
            <person name="Machida M."/>
            <person name="Baker S.E."/>
            <person name="Andersen M.R."/>
        </authorList>
    </citation>
    <scope>NUCLEOTIDE SEQUENCE [LARGE SCALE GENOMIC DNA]</scope>
    <source>
        <strain evidence="9 10">IBT 18842</strain>
    </source>
</reference>
<protein>
    <recommendedName>
        <fullName evidence="2">hydroxymethylglutaryl-CoA reductase (NADPH)</fullName>
        <ecNumber evidence="2">1.1.1.34</ecNumber>
    </recommendedName>
</protein>
<dbReference type="InterPro" id="IPR023076">
    <property type="entry name" value="HMG_CoA_Rdtase_CS"/>
</dbReference>
<evidence type="ECO:0000256" key="2">
    <source>
        <dbReference type="ARBA" id="ARBA00012999"/>
    </source>
</evidence>
<dbReference type="InterPro" id="IPR009029">
    <property type="entry name" value="HMG_CoA_Rdtase_sub-bd_dom_sf"/>
</dbReference>
<keyword evidence="7" id="KW-1207">Sterol metabolism</keyword>
<evidence type="ECO:0000313" key="9">
    <source>
        <dbReference type="EMBL" id="KAE8153384.1"/>
    </source>
</evidence>
<dbReference type="Gene3D" id="3.90.770.10">
    <property type="entry name" value="3-hydroxy-3-methylglutaryl-coenzyme A Reductase, Chain A, domain 2"/>
    <property type="match status" value="1"/>
</dbReference>
<comment type="similarity">
    <text evidence="1">Belongs to the HMG-CoA reductase family.</text>
</comment>
<evidence type="ECO:0000256" key="6">
    <source>
        <dbReference type="ARBA" id="ARBA00023011"/>
    </source>
</evidence>
<keyword evidence="10" id="KW-1185">Reference proteome</keyword>
<dbReference type="CDD" id="cd00643">
    <property type="entry name" value="HMG-CoA_reductase_classI"/>
    <property type="match status" value="1"/>
</dbReference>
<gene>
    <name evidence="9" type="ORF">BDV25DRAFT_169048</name>
</gene>
<dbReference type="GO" id="GO:0015936">
    <property type="term" value="P:coenzyme A metabolic process"/>
    <property type="evidence" value="ECO:0007669"/>
    <property type="project" value="InterPro"/>
</dbReference>
<keyword evidence="8" id="KW-0753">Steroid metabolism</keyword>
<keyword evidence="4" id="KW-0443">Lipid metabolism</keyword>
<evidence type="ECO:0000256" key="8">
    <source>
        <dbReference type="ARBA" id="ARBA00023221"/>
    </source>
</evidence>
<evidence type="ECO:0000256" key="4">
    <source>
        <dbReference type="ARBA" id="ARBA00022955"/>
    </source>
</evidence>
<keyword evidence="6" id="KW-0756">Sterol biosynthesis</keyword>
<accession>A0A5N6U480</accession>
<evidence type="ECO:0000256" key="5">
    <source>
        <dbReference type="ARBA" id="ARBA00023002"/>
    </source>
</evidence>
<dbReference type="GO" id="GO:0016126">
    <property type="term" value="P:sterol biosynthetic process"/>
    <property type="evidence" value="ECO:0007669"/>
    <property type="project" value="UniProtKB-KW"/>
</dbReference>
<proteinExistence type="inferred from homology"/>
<keyword evidence="5" id="KW-0560">Oxidoreductase</keyword>
<dbReference type="GO" id="GO:0004420">
    <property type="term" value="F:hydroxymethylglutaryl-CoA reductase (NADPH) activity"/>
    <property type="evidence" value="ECO:0007669"/>
    <property type="project" value="UniProtKB-EC"/>
</dbReference>
<dbReference type="PROSITE" id="PS50065">
    <property type="entry name" value="HMG_COA_REDUCTASE_4"/>
    <property type="match status" value="1"/>
</dbReference>
<name>A0A5N6U480_ASPAV</name>